<evidence type="ECO:0000313" key="3">
    <source>
        <dbReference type="EMBL" id="KAI1888372.1"/>
    </source>
</evidence>
<accession>A0A8T3CXJ1</accession>
<evidence type="ECO:0000256" key="1">
    <source>
        <dbReference type="SAM" id="MobiDB-lite"/>
    </source>
</evidence>
<keyword evidence="4" id="KW-1185">Reference proteome</keyword>
<dbReference type="Proteomes" id="UP000829720">
    <property type="component" value="Unassembled WGS sequence"/>
</dbReference>
<feature type="compositionally biased region" description="Polar residues" evidence="1">
    <location>
        <begin position="57"/>
        <end position="66"/>
    </location>
</feature>
<evidence type="ECO:0000313" key="4">
    <source>
        <dbReference type="Proteomes" id="UP000829720"/>
    </source>
</evidence>
<sequence>MMTRKVTLKLLVLMLAASLSENKETCSSQHGKVQDGLGCFEETSSHYVDPERRSQTDPKSQSSGKSLNHCEPMDSAYSSAVLNDKSSYKYCLGTHPQ</sequence>
<dbReference type="AlphaFoldDB" id="A0A8T3CXJ1"/>
<dbReference type="EMBL" id="JAERUA010000017">
    <property type="protein sequence ID" value="KAI1888372.1"/>
    <property type="molecule type" value="Genomic_DNA"/>
</dbReference>
<gene>
    <name evidence="3" type="ORF">AGOR_G00184420</name>
</gene>
<organism evidence="3 4">
    <name type="scientific">Albula goreensis</name>
    <dbReference type="NCBI Taxonomy" id="1534307"/>
    <lineage>
        <taxon>Eukaryota</taxon>
        <taxon>Metazoa</taxon>
        <taxon>Chordata</taxon>
        <taxon>Craniata</taxon>
        <taxon>Vertebrata</taxon>
        <taxon>Euteleostomi</taxon>
        <taxon>Actinopterygii</taxon>
        <taxon>Neopterygii</taxon>
        <taxon>Teleostei</taxon>
        <taxon>Albuliformes</taxon>
        <taxon>Albulidae</taxon>
        <taxon>Albula</taxon>
    </lineage>
</organism>
<comment type="caution">
    <text evidence="3">The sequence shown here is derived from an EMBL/GenBank/DDBJ whole genome shotgun (WGS) entry which is preliminary data.</text>
</comment>
<reference evidence="3" key="1">
    <citation type="submission" date="2021-01" db="EMBL/GenBank/DDBJ databases">
        <authorList>
            <person name="Zahm M."/>
            <person name="Roques C."/>
            <person name="Cabau C."/>
            <person name="Klopp C."/>
            <person name="Donnadieu C."/>
            <person name="Jouanno E."/>
            <person name="Lampietro C."/>
            <person name="Louis A."/>
            <person name="Herpin A."/>
            <person name="Echchiki A."/>
            <person name="Berthelot C."/>
            <person name="Parey E."/>
            <person name="Roest-Crollius H."/>
            <person name="Braasch I."/>
            <person name="Postlethwait J."/>
            <person name="Bobe J."/>
            <person name="Montfort J."/>
            <person name="Bouchez O."/>
            <person name="Begum T."/>
            <person name="Mejri S."/>
            <person name="Adams A."/>
            <person name="Chen W.-J."/>
            <person name="Guiguen Y."/>
        </authorList>
    </citation>
    <scope>NUCLEOTIDE SEQUENCE</scope>
    <source>
        <tissue evidence="3">Blood</tissue>
    </source>
</reference>
<feature type="chain" id="PRO_5035729227" evidence="2">
    <location>
        <begin position="23"/>
        <end position="97"/>
    </location>
</feature>
<name>A0A8T3CXJ1_9TELE</name>
<evidence type="ECO:0000256" key="2">
    <source>
        <dbReference type="SAM" id="SignalP"/>
    </source>
</evidence>
<proteinExistence type="predicted"/>
<feature type="region of interest" description="Disordered" evidence="1">
    <location>
        <begin position="44"/>
        <end position="71"/>
    </location>
</feature>
<keyword evidence="2" id="KW-0732">Signal</keyword>
<protein>
    <submittedName>
        <fullName evidence="3">Uncharacterized protein</fullName>
    </submittedName>
</protein>
<feature type="signal peptide" evidence="2">
    <location>
        <begin position="1"/>
        <end position="22"/>
    </location>
</feature>